<dbReference type="PRINTS" id="PR00623">
    <property type="entry name" value="HISTONEH4"/>
</dbReference>
<dbReference type="AlphaFoldDB" id="A0A2I2G326"/>
<keyword evidence="4" id="KW-0158">Chromosome</keyword>
<dbReference type="GeneID" id="36561229"/>
<dbReference type="RefSeq" id="XP_024702580.1">
    <property type="nucleotide sequence ID" value="XM_024853531.1"/>
</dbReference>
<dbReference type="Proteomes" id="UP000234275">
    <property type="component" value="Unassembled WGS sequence"/>
</dbReference>
<reference evidence="8 9" key="1">
    <citation type="submission" date="2016-12" db="EMBL/GenBank/DDBJ databases">
        <title>The genomes of Aspergillus section Nigri reveals drivers in fungal speciation.</title>
        <authorList>
            <consortium name="DOE Joint Genome Institute"/>
            <person name="Vesth T.C."/>
            <person name="Nybo J."/>
            <person name="Theobald S."/>
            <person name="Brandl J."/>
            <person name="Frisvad J.C."/>
            <person name="Nielsen K.F."/>
            <person name="Lyhne E.K."/>
            <person name="Kogle M.E."/>
            <person name="Kuo A."/>
            <person name="Riley R."/>
            <person name="Clum A."/>
            <person name="Nolan M."/>
            <person name="Lipzen A."/>
            <person name="Salamov A."/>
            <person name="Henrissat B."/>
            <person name="Wiebenga A."/>
            <person name="De Vries R.P."/>
            <person name="Grigoriev I.V."/>
            <person name="Mortensen U.H."/>
            <person name="Andersen M.R."/>
            <person name="Baker S.E."/>
        </authorList>
    </citation>
    <scope>NUCLEOTIDE SEQUENCE [LARGE SCALE GENOMIC DNA]</scope>
    <source>
        <strain evidence="8 9">IBT 23096</strain>
    </source>
</reference>
<comment type="caution">
    <text evidence="8">The sequence shown here is derived from an EMBL/GenBank/DDBJ whole genome shotgun (WGS) entry which is preliminary data.</text>
</comment>
<proteinExistence type="inferred from homology"/>
<dbReference type="SUPFAM" id="SSF47113">
    <property type="entry name" value="Histone-fold"/>
    <property type="match status" value="1"/>
</dbReference>
<keyword evidence="6" id="KW-0539">Nucleus</keyword>
<evidence type="ECO:0000256" key="3">
    <source>
        <dbReference type="ARBA" id="ARBA00006564"/>
    </source>
</evidence>
<dbReference type="GO" id="GO:0005634">
    <property type="term" value="C:nucleus"/>
    <property type="evidence" value="ECO:0007669"/>
    <property type="project" value="UniProtKB-SubCell"/>
</dbReference>
<dbReference type="GO" id="GO:0046982">
    <property type="term" value="F:protein heterodimerization activity"/>
    <property type="evidence" value="ECO:0007669"/>
    <property type="project" value="InterPro"/>
</dbReference>
<evidence type="ECO:0000256" key="2">
    <source>
        <dbReference type="ARBA" id="ARBA00004286"/>
    </source>
</evidence>
<comment type="similarity">
    <text evidence="3">Belongs to the histone H4 family.</text>
</comment>
<keyword evidence="7" id="KW-0544">Nucleosome core</keyword>
<organism evidence="8 9">
    <name type="scientific">Aspergillus steynii IBT 23096</name>
    <dbReference type="NCBI Taxonomy" id="1392250"/>
    <lineage>
        <taxon>Eukaryota</taxon>
        <taxon>Fungi</taxon>
        <taxon>Dikarya</taxon>
        <taxon>Ascomycota</taxon>
        <taxon>Pezizomycotina</taxon>
        <taxon>Eurotiomycetes</taxon>
        <taxon>Eurotiomycetidae</taxon>
        <taxon>Eurotiales</taxon>
        <taxon>Aspergillaceae</taxon>
        <taxon>Aspergillus</taxon>
        <taxon>Aspergillus subgen. Circumdati</taxon>
    </lineage>
</organism>
<evidence type="ECO:0000256" key="5">
    <source>
        <dbReference type="ARBA" id="ARBA00023125"/>
    </source>
</evidence>
<keyword evidence="9" id="KW-1185">Reference proteome</keyword>
<dbReference type="VEuPathDB" id="FungiDB:P170DRAFT_478132"/>
<evidence type="ECO:0000256" key="1">
    <source>
        <dbReference type="ARBA" id="ARBA00004123"/>
    </source>
</evidence>
<sequence>MDPFKARPHYNNIRRRQKKLRDNIMGITRPAIRRLARRGGIIRIKKEIYNEVRLSIRERLHDILKQVVLVVESSESVKRPRKAS</sequence>
<gene>
    <name evidence="8" type="ORF">P170DRAFT_478132</name>
</gene>
<evidence type="ECO:0000313" key="8">
    <source>
        <dbReference type="EMBL" id="PLB47278.1"/>
    </source>
</evidence>
<accession>A0A2I2G326</accession>
<dbReference type="GO" id="GO:0030527">
    <property type="term" value="F:structural constituent of chromatin"/>
    <property type="evidence" value="ECO:0007669"/>
    <property type="project" value="InterPro"/>
</dbReference>
<dbReference type="GO" id="GO:0000786">
    <property type="term" value="C:nucleosome"/>
    <property type="evidence" value="ECO:0007669"/>
    <property type="project" value="UniProtKB-KW"/>
</dbReference>
<dbReference type="GO" id="GO:0003677">
    <property type="term" value="F:DNA binding"/>
    <property type="evidence" value="ECO:0007669"/>
    <property type="project" value="UniProtKB-KW"/>
</dbReference>
<evidence type="ECO:0000313" key="9">
    <source>
        <dbReference type="Proteomes" id="UP000234275"/>
    </source>
</evidence>
<evidence type="ECO:0000256" key="4">
    <source>
        <dbReference type="ARBA" id="ARBA00022454"/>
    </source>
</evidence>
<dbReference type="STRING" id="1392250.A0A2I2G326"/>
<dbReference type="Gene3D" id="1.10.20.10">
    <property type="entry name" value="Histone, subunit A"/>
    <property type="match status" value="1"/>
</dbReference>
<comment type="subcellular location">
    <subcellularLocation>
        <location evidence="2">Chromosome</location>
    </subcellularLocation>
    <subcellularLocation>
        <location evidence="1">Nucleus</location>
    </subcellularLocation>
</comment>
<keyword evidence="5" id="KW-0238">DNA-binding</keyword>
<protein>
    <recommendedName>
        <fullName evidence="10">Histone H4</fullName>
    </recommendedName>
</protein>
<evidence type="ECO:0000256" key="6">
    <source>
        <dbReference type="ARBA" id="ARBA00023242"/>
    </source>
</evidence>
<dbReference type="EMBL" id="MSFO01000006">
    <property type="protein sequence ID" value="PLB47278.1"/>
    <property type="molecule type" value="Genomic_DNA"/>
</dbReference>
<dbReference type="PANTHER" id="PTHR10484">
    <property type="entry name" value="HISTONE H4"/>
    <property type="match status" value="1"/>
</dbReference>
<dbReference type="InterPro" id="IPR009072">
    <property type="entry name" value="Histone-fold"/>
</dbReference>
<name>A0A2I2G326_9EURO</name>
<evidence type="ECO:0000256" key="7">
    <source>
        <dbReference type="ARBA" id="ARBA00023269"/>
    </source>
</evidence>
<evidence type="ECO:0008006" key="10">
    <source>
        <dbReference type="Google" id="ProtNLM"/>
    </source>
</evidence>
<dbReference type="InterPro" id="IPR001951">
    <property type="entry name" value="Histone_H4"/>
</dbReference>